<dbReference type="AlphaFoldDB" id="A0A172TXT4"/>
<dbReference type="CDD" id="cd00038">
    <property type="entry name" value="CAP_ED"/>
    <property type="match status" value="1"/>
</dbReference>
<dbReference type="InterPro" id="IPR014710">
    <property type="entry name" value="RmlC-like_jellyroll"/>
</dbReference>
<dbReference type="InterPro" id="IPR000595">
    <property type="entry name" value="cNMP-bd_dom"/>
</dbReference>
<evidence type="ECO:0000259" key="1">
    <source>
        <dbReference type="PROSITE" id="PS50042"/>
    </source>
</evidence>
<organism evidence="2 3">
    <name type="scientific">Flavisolibacter tropicus</name>
    <dbReference type="NCBI Taxonomy" id="1492898"/>
    <lineage>
        <taxon>Bacteria</taxon>
        <taxon>Pseudomonadati</taxon>
        <taxon>Bacteroidota</taxon>
        <taxon>Chitinophagia</taxon>
        <taxon>Chitinophagales</taxon>
        <taxon>Chitinophagaceae</taxon>
        <taxon>Flavisolibacter</taxon>
    </lineage>
</organism>
<dbReference type="Proteomes" id="UP000077177">
    <property type="component" value="Chromosome"/>
</dbReference>
<gene>
    <name evidence="2" type="ORF">SY85_14570</name>
</gene>
<dbReference type="PATRIC" id="fig|1492898.3.peg.3155"/>
<proteinExistence type="predicted"/>
<dbReference type="PROSITE" id="PS50042">
    <property type="entry name" value="CNMP_BINDING_3"/>
    <property type="match status" value="1"/>
</dbReference>
<protein>
    <submittedName>
        <fullName evidence="2">Cyclic nucleotide-binding protein</fullName>
    </submittedName>
</protein>
<dbReference type="KEGG" id="fla:SY85_14570"/>
<sequence>MTELLYKKITEIISLTDEEFALVKSFFLPKKLRKRQYLLQEGDVCRYQAFVEKGILRSFTVDEKDGEHTLQFASEGWWMADLASFLTDEPSIFNMEALEEAEVLLIDKPSWNQAMETVPKLEHYFRILMQNHLVATQKRLMQSLAEPAEARYKRFSITYPDCVQRVPQHMIASYLGITRETLSRLRKQITLSK</sequence>
<reference evidence="2 3" key="2">
    <citation type="journal article" date="2016" name="Int. J. Syst. Evol. Microbiol.">
        <title>Flavisolibacter tropicus sp. nov., isolated from tropical soil.</title>
        <authorList>
            <person name="Lee J.J."/>
            <person name="Kang M.S."/>
            <person name="Kim G.S."/>
            <person name="Lee C.S."/>
            <person name="Lim S."/>
            <person name="Lee J."/>
            <person name="Roh S.H."/>
            <person name="Kang H."/>
            <person name="Ha J.M."/>
            <person name="Bae S."/>
            <person name="Jung H.Y."/>
            <person name="Kim M.K."/>
        </authorList>
    </citation>
    <scope>NUCLEOTIDE SEQUENCE [LARGE SCALE GENOMIC DNA]</scope>
    <source>
        <strain evidence="2 3">LCS9</strain>
    </source>
</reference>
<feature type="domain" description="Cyclic nucleotide-binding" evidence="1">
    <location>
        <begin position="11"/>
        <end position="115"/>
    </location>
</feature>
<dbReference type="Pfam" id="PF00027">
    <property type="entry name" value="cNMP_binding"/>
    <property type="match status" value="1"/>
</dbReference>
<evidence type="ECO:0000313" key="3">
    <source>
        <dbReference type="Proteomes" id="UP000077177"/>
    </source>
</evidence>
<dbReference type="InterPro" id="IPR018490">
    <property type="entry name" value="cNMP-bd_dom_sf"/>
</dbReference>
<dbReference type="RefSeq" id="WP_066405646.1">
    <property type="nucleotide sequence ID" value="NZ_CP011390.1"/>
</dbReference>
<accession>A0A172TXT4</accession>
<dbReference type="OrthoDB" id="9152304at2"/>
<reference evidence="3" key="1">
    <citation type="submission" date="2015-01" db="EMBL/GenBank/DDBJ databases">
        <title>Flavisolibacter sp./LCS9/ whole genome sequencing.</title>
        <authorList>
            <person name="Kim M.K."/>
            <person name="Srinivasan S."/>
            <person name="Lee J.-J."/>
        </authorList>
    </citation>
    <scope>NUCLEOTIDE SEQUENCE [LARGE SCALE GENOMIC DNA]</scope>
    <source>
        <strain evidence="3">LCS9</strain>
    </source>
</reference>
<keyword evidence="3" id="KW-1185">Reference proteome</keyword>
<evidence type="ECO:0000313" key="2">
    <source>
        <dbReference type="EMBL" id="ANE51547.1"/>
    </source>
</evidence>
<name>A0A172TXT4_9BACT</name>
<dbReference type="STRING" id="1492898.SY85_14570"/>
<dbReference type="SUPFAM" id="SSF51206">
    <property type="entry name" value="cAMP-binding domain-like"/>
    <property type="match status" value="1"/>
</dbReference>
<dbReference type="EMBL" id="CP011390">
    <property type="protein sequence ID" value="ANE51547.1"/>
    <property type="molecule type" value="Genomic_DNA"/>
</dbReference>
<dbReference type="Gene3D" id="2.60.120.10">
    <property type="entry name" value="Jelly Rolls"/>
    <property type="match status" value="1"/>
</dbReference>